<name>A0A4Q0PAE6_9FLAO</name>
<evidence type="ECO:0000256" key="6">
    <source>
        <dbReference type="SAM" id="SignalP"/>
    </source>
</evidence>
<keyword evidence="6" id="KW-0732">Signal</keyword>
<dbReference type="Gene3D" id="2.30.42.10">
    <property type="match status" value="1"/>
</dbReference>
<dbReference type="GO" id="GO:0004175">
    <property type="term" value="F:endopeptidase activity"/>
    <property type="evidence" value="ECO:0007669"/>
    <property type="project" value="TreeGrafter"/>
</dbReference>
<dbReference type="Pfam" id="PF17804">
    <property type="entry name" value="TSP_NTD"/>
    <property type="match status" value="1"/>
</dbReference>
<accession>A0A4Q0PAE6</accession>
<dbReference type="GO" id="GO:0007165">
    <property type="term" value="P:signal transduction"/>
    <property type="evidence" value="ECO:0007669"/>
    <property type="project" value="TreeGrafter"/>
</dbReference>
<dbReference type="NCBIfam" id="TIGR00225">
    <property type="entry name" value="prc"/>
    <property type="match status" value="1"/>
</dbReference>
<dbReference type="SMART" id="SM00245">
    <property type="entry name" value="TSPc"/>
    <property type="match status" value="1"/>
</dbReference>
<dbReference type="Pfam" id="PF00595">
    <property type="entry name" value="PDZ"/>
    <property type="match status" value="1"/>
</dbReference>
<dbReference type="InterPro" id="IPR005151">
    <property type="entry name" value="Tail-specific_protease"/>
</dbReference>
<feature type="chain" id="PRO_5020905997" evidence="6">
    <location>
        <begin position="27"/>
        <end position="713"/>
    </location>
</feature>
<dbReference type="InterPro" id="IPR029045">
    <property type="entry name" value="ClpP/crotonase-like_dom_sf"/>
</dbReference>
<evidence type="ECO:0000313" key="9">
    <source>
        <dbReference type="Proteomes" id="UP000289238"/>
    </source>
</evidence>
<dbReference type="EMBL" id="QOVM01000003">
    <property type="protein sequence ID" value="RXG22839.1"/>
    <property type="molecule type" value="Genomic_DNA"/>
</dbReference>
<dbReference type="Pfam" id="PF03572">
    <property type="entry name" value="Peptidase_S41"/>
    <property type="match status" value="1"/>
</dbReference>
<protein>
    <submittedName>
        <fullName evidence="8">Carboxyl-terminal processing protease</fullName>
    </submittedName>
</protein>
<dbReference type="SUPFAM" id="SSF52096">
    <property type="entry name" value="ClpP/crotonase"/>
    <property type="match status" value="1"/>
</dbReference>
<dbReference type="AlphaFoldDB" id="A0A4Q0PAE6"/>
<dbReference type="InterPro" id="IPR001478">
    <property type="entry name" value="PDZ"/>
</dbReference>
<dbReference type="SUPFAM" id="SSF50156">
    <property type="entry name" value="PDZ domain-like"/>
    <property type="match status" value="1"/>
</dbReference>
<sequence length="713" mass="81874">MQRIMIKNVKVLVLALLFGAASCSFTTNNDDPGKDKVLISLISYVLEKGHYDAKEFNDEFSEQVFKDFVTALDPLKRYFLLSDIKEFEAYKFQIDDQIRKEDITFFDLAYTRLRQRMEESKDIYVDILDKPFDYSADETIDTDYENLEYVKNRKELKDRWRSQLKFSTIGVYYDRIEEEAKKAKDSSGYKPLSNAEIEKEARESTRKSYIEYSEFTDDFDREDYFSVYVNAIVEEFDPHTSYFAPVDKDRFDMQMSGQFQGIGARLQKKSNEISITEVISGGPAWRAEELEEGDIILKVKQENEEVATSIVGMRLDDAVELIKGPKGTVVTLNVKKKDGTIKNIAITRDVVELEETYAKSTTVKKNDRTYGVINLPKFYFDMQNTEERNAATDVKKEIIRLNEEGADGLVIDLRNNGGGSLSTVVDIAGLFIKEGPVVQVKSNGAESEILKDKDAEIVWDKPLVILVNEISASASEILAAAMQDYKRAVILGSKQTYGKGTVQNVYDLNRWLRQNDLGDMGALKITTQKFYRINGGSTQLEGVKSDVVVPDKYSYIDIGEKDLENPLPWDKIAAADYKVWDGYIDYDQTISSSKKRMAQNEYLKLVEENAKWIKSKQDDSVWPLNFEAYKAKMEVNIAEAKRFDGLKEYNSNLTFNSLPYEKQLFKSDTTLAQKRERWHTELAKDVYMEEAINVLEDLKVNNIRRSKLADVRE</sequence>
<dbReference type="InterPro" id="IPR040573">
    <property type="entry name" value="TSP_N"/>
</dbReference>
<dbReference type="Gene3D" id="3.90.226.10">
    <property type="entry name" value="2-enoyl-CoA Hydratase, Chain A, domain 1"/>
    <property type="match status" value="1"/>
</dbReference>
<gene>
    <name evidence="8" type="ORF">DSM00_1943</name>
</gene>
<dbReference type="CDD" id="cd06782">
    <property type="entry name" value="cpPDZ_CPP-like"/>
    <property type="match status" value="1"/>
</dbReference>
<dbReference type="PROSITE" id="PS50106">
    <property type="entry name" value="PDZ"/>
    <property type="match status" value="1"/>
</dbReference>
<comment type="similarity">
    <text evidence="1 5">Belongs to the peptidase S41A family.</text>
</comment>
<dbReference type="PANTHER" id="PTHR32060">
    <property type="entry name" value="TAIL-SPECIFIC PROTEASE"/>
    <property type="match status" value="1"/>
</dbReference>
<dbReference type="InterPro" id="IPR036034">
    <property type="entry name" value="PDZ_sf"/>
</dbReference>
<feature type="signal peptide" evidence="6">
    <location>
        <begin position="1"/>
        <end position="26"/>
    </location>
</feature>
<keyword evidence="4 5" id="KW-0720">Serine protease</keyword>
<dbReference type="GO" id="GO:0008236">
    <property type="term" value="F:serine-type peptidase activity"/>
    <property type="evidence" value="ECO:0007669"/>
    <property type="project" value="UniProtKB-KW"/>
</dbReference>
<dbReference type="RefSeq" id="WP_394365799.1">
    <property type="nucleotide sequence ID" value="NZ_QOVM01000003.1"/>
</dbReference>
<organism evidence="8 9">
    <name type="scientific">Leeuwenhoekiella aequorea</name>
    <dbReference type="NCBI Taxonomy" id="283736"/>
    <lineage>
        <taxon>Bacteria</taxon>
        <taxon>Pseudomonadati</taxon>
        <taxon>Bacteroidota</taxon>
        <taxon>Flavobacteriia</taxon>
        <taxon>Flavobacteriales</taxon>
        <taxon>Flavobacteriaceae</taxon>
        <taxon>Leeuwenhoekiella</taxon>
    </lineage>
</organism>
<dbReference type="PROSITE" id="PS51257">
    <property type="entry name" value="PROKAR_LIPOPROTEIN"/>
    <property type="match status" value="1"/>
</dbReference>
<dbReference type="GO" id="GO:0006508">
    <property type="term" value="P:proteolysis"/>
    <property type="evidence" value="ECO:0007669"/>
    <property type="project" value="UniProtKB-KW"/>
</dbReference>
<dbReference type="InterPro" id="IPR004447">
    <property type="entry name" value="Peptidase_S41A"/>
</dbReference>
<evidence type="ECO:0000256" key="2">
    <source>
        <dbReference type="ARBA" id="ARBA00022670"/>
    </source>
</evidence>
<keyword evidence="9" id="KW-1185">Reference proteome</keyword>
<dbReference type="CDD" id="cd07560">
    <property type="entry name" value="Peptidase_S41_CPP"/>
    <property type="match status" value="1"/>
</dbReference>
<feature type="domain" description="PDZ" evidence="7">
    <location>
        <begin position="250"/>
        <end position="337"/>
    </location>
</feature>
<evidence type="ECO:0000256" key="3">
    <source>
        <dbReference type="ARBA" id="ARBA00022801"/>
    </source>
</evidence>
<evidence type="ECO:0000256" key="5">
    <source>
        <dbReference type="RuleBase" id="RU004404"/>
    </source>
</evidence>
<dbReference type="Pfam" id="PF11818">
    <property type="entry name" value="DUF3340"/>
    <property type="match status" value="1"/>
</dbReference>
<evidence type="ECO:0000313" key="8">
    <source>
        <dbReference type="EMBL" id="RXG22839.1"/>
    </source>
</evidence>
<dbReference type="InterPro" id="IPR020992">
    <property type="entry name" value="Tail_Prtase_C"/>
</dbReference>
<reference evidence="8 9" key="1">
    <citation type="submission" date="2018-07" db="EMBL/GenBank/DDBJ databases">
        <title>Leeuwenhoekiella genomics.</title>
        <authorList>
            <person name="Tahon G."/>
            <person name="Willems A."/>
        </authorList>
    </citation>
    <scope>NUCLEOTIDE SEQUENCE [LARGE SCALE GENOMIC DNA]</scope>
    <source>
        <strain evidence="8 9">LMG 22550</strain>
    </source>
</reference>
<keyword evidence="2 5" id="KW-0645">Protease</keyword>
<dbReference type="PANTHER" id="PTHR32060:SF22">
    <property type="entry name" value="CARBOXYL-TERMINAL-PROCESSING PEPTIDASE 3, CHLOROPLASTIC"/>
    <property type="match status" value="1"/>
</dbReference>
<evidence type="ECO:0000256" key="1">
    <source>
        <dbReference type="ARBA" id="ARBA00009179"/>
    </source>
</evidence>
<dbReference type="SMART" id="SM00228">
    <property type="entry name" value="PDZ"/>
    <property type="match status" value="1"/>
</dbReference>
<evidence type="ECO:0000259" key="7">
    <source>
        <dbReference type="PROSITE" id="PS50106"/>
    </source>
</evidence>
<dbReference type="GO" id="GO:0030288">
    <property type="term" value="C:outer membrane-bounded periplasmic space"/>
    <property type="evidence" value="ECO:0007669"/>
    <property type="project" value="TreeGrafter"/>
</dbReference>
<keyword evidence="3 5" id="KW-0378">Hydrolase</keyword>
<proteinExistence type="inferred from homology"/>
<comment type="caution">
    <text evidence="8">The sequence shown here is derived from an EMBL/GenBank/DDBJ whole genome shotgun (WGS) entry which is preliminary data.</text>
</comment>
<dbReference type="Proteomes" id="UP000289238">
    <property type="component" value="Unassembled WGS sequence"/>
</dbReference>
<evidence type="ECO:0000256" key="4">
    <source>
        <dbReference type="ARBA" id="ARBA00022825"/>
    </source>
</evidence>